<dbReference type="KEGG" id="dee:HQN60_09910"/>
<dbReference type="AlphaFoldDB" id="A0A6M8SP24"/>
<keyword evidence="9" id="KW-0282">Flagellum</keyword>
<comment type="subcellular location">
    <subcellularLocation>
        <location evidence="1 6">Bacterial flagellum basal body</location>
    </subcellularLocation>
</comment>
<feature type="domain" description="Flagellar basal body rod protein N-terminal" evidence="7">
    <location>
        <begin position="8"/>
        <end position="32"/>
    </location>
</feature>
<feature type="domain" description="Flagellar basal-body/hook protein C-terminal" evidence="8">
    <location>
        <begin position="90"/>
        <end position="133"/>
    </location>
</feature>
<dbReference type="GO" id="GO:0071978">
    <property type="term" value="P:bacterial-type flagellum-dependent swarming motility"/>
    <property type="evidence" value="ECO:0007669"/>
    <property type="project" value="TreeGrafter"/>
</dbReference>
<dbReference type="EMBL" id="CP054143">
    <property type="protein sequence ID" value="QKJ66983.1"/>
    <property type="molecule type" value="Genomic_DNA"/>
</dbReference>
<evidence type="ECO:0000256" key="4">
    <source>
        <dbReference type="ARBA" id="ARBA00023143"/>
    </source>
</evidence>
<dbReference type="GO" id="GO:0030694">
    <property type="term" value="C:bacterial-type flagellum basal body, rod"/>
    <property type="evidence" value="ECO:0007669"/>
    <property type="project" value="UniProtKB-UniRule"/>
</dbReference>
<dbReference type="InterPro" id="IPR010930">
    <property type="entry name" value="Flg_bb/hook_C_dom"/>
</dbReference>
<dbReference type="PROSITE" id="PS00588">
    <property type="entry name" value="FLAGELLA_BB_ROD"/>
    <property type="match status" value="1"/>
</dbReference>
<evidence type="ECO:0000256" key="1">
    <source>
        <dbReference type="ARBA" id="ARBA00004117"/>
    </source>
</evidence>
<dbReference type="RefSeq" id="WP_173533486.1">
    <property type="nucleotide sequence ID" value="NZ_CP054143.1"/>
</dbReference>
<evidence type="ECO:0000256" key="3">
    <source>
        <dbReference type="ARBA" id="ARBA00017941"/>
    </source>
</evidence>
<dbReference type="Pfam" id="PF06429">
    <property type="entry name" value="Flg_bbr_C"/>
    <property type="match status" value="1"/>
</dbReference>
<dbReference type="Proteomes" id="UP000504844">
    <property type="component" value="Chromosome"/>
</dbReference>
<dbReference type="PANTHER" id="PTHR30435">
    <property type="entry name" value="FLAGELLAR PROTEIN"/>
    <property type="match status" value="1"/>
</dbReference>
<evidence type="ECO:0000259" key="8">
    <source>
        <dbReference type="Pfam" id="PF06429"/>
    </source>
</evidence>
<name>A0A6M8SP24_9NEIS</name>
<dbReference type="InterPro" id="IPR001444">
    <property type="entry name" value="Flag_bb_rod_N"/>
</dbReference>
<accession>A0A6M8SP24</accession>
<keyword evidence="10" id="KW-1185">Reference proteome</keyword>
<gene>
    <name evidence="9" type="primary">flgC</name>
    <name evidence="9" type="ORF">HQN60_09910</name>
</gene>
<dbReference type="InterPro" id="IPR019776">
    <property type="entry name" value="Flagellar_basal_body_rod_CS"/>
</dbReference>
<comment type="subunit">
    <text evidence="5 6">The basal body constitutes a major portion of the flagellar organelle and consists of four rings (L,P,S, and M) mounted on a central rod. The rod consists of about 26 subunits of FlgG in the distal portion, and FlgB, FlgC and FlgF are thought to build up the proximal portion of the rod with about 6 subunits each.</text>
</comment>
<keyword evidence="9" id="KW-0969">Cilium</keyword>
<evidence type="ECO:0000256" key="2">
    <source>
        <dbReference type="ARBA" id="ARBA00009677"/>
    </source>
</evidence>
<protein>
    <recommendedName>
        <fullName evidence="3 6">Flagellar basal-body rod protein FlgC</fullName>
    </recommendedName>
</protein>
<dbReference type="InterPro" id="IPR006299">
    <property type="entry name" value="FlgC"/>
</dbReference>
<reference evidence="9 10" key="1">
    <citation type="submission" date="2020-05" db="EMBL/GenBank/DDBJ databases">
        <title>Complete genome sequence of Deefgea sp. D17.</title>
        <authorList>
            <person name="Bae J.-W."/>
            <person name="Han J.E."/>
        </authorList>
    </citation>
    <scope>NUCLEOTIDE SEQUENCE [LARGE SCALE GENOMIC DNA]</scope>
    <source>
        <strain evidence="9 10">D17</strain>
    </source>
</reference>
<organism evidence="9 10">
    <name type="scientific">Deefgea piscis</name>
    <dbReference type="NCBI Taxonomy" id="2739061"/>
    <lineage>
        <taxon>Bacteria</taxon>
        <taxon>Pseudomonadati</taxon>
        <taxon>Pseudomonadota</taxon>
        <taxon>Betaproteobacteria</taxon>
        <taxon>Neisseriales</taxon>
        <taxon>Chitinibacteraceae</taxon>
        <taxon>Deefgea</taxon>
    </lineage>
</organism>
<keyword evidence="4 6" id="KW-0975">Bacterial flagellum</keyword>
<dbReference type="PANTHER" id="PTHR30435:SF2">
    <property type="entry name" value="FLAGELLAR BASAL-BODY ROD PROTEIN FLGC"/>
    <property type="match status" value="1"/>
</dbReference>
<evidence type="ECO:0000313" key="10">
    <source>
        <dbReference type="Proteomes" id="UP000504844"/>
    </source>
</evidence>
<evidence type="ECO:0000313" key="9">
    <source>
        <dbReference type="EMBL" id="QKJ66983.1"/>
    </source>
</evidence>
<evidence type="ECO:0000256" key="5">
    <source>
        <dbReference type="ARBA" id="ARBA00025933"/>
    </source>
</evidence>
<dbReference type="NCBIfam" id="TIGR01395">
    <property type="entry name" value="FlgC"/>
    <property type="match status" value="1"/>
</dbReference>
<dbReference type="Pfam" id="PF00460">
    <property type="entry name" value="Flg_bb_rod"/>
    <property type="match status" value="1"/>
</dbReference>
<proteinExistence type="inferred from homology"/>
<evidence type="ECO:0000256" key="6">
    <source>
        <dbReference type="RuleBase" id="RU362062"/>
    </source>
</evidence>
<sequence length="137" mass="14585">MSLFRVFDVASSAMNAQSARLNVVASNLANVNSATSSDGQPYRAKQVVFQAVQGNTHNAASVGVKVAGVIEDQSPPRLVYDPKSPFADANGYIAMPNVSVIEEMTNMISASRSYQTNVDVMNTAKTLLMRTLSIGQA</sequence>
<evidence type="ECO:0000259" key="7">
    <source>
        <dbReference type="Pfam" id="PF00460"/>
    </source>
</evidence>
<comment type="similarity">
    <text evidence="2">Belongs to the flagella basal body rod proteins family.</text>
</comment>
<keyword evidence="9" id="KW-0966">Cell projection</keyword>